<dbReference type="Pfam" id="PF12945">
    <property type="entry name" value="PilZNR"/>
    <property type="match status" value="1"/>
</dbReference>
<feature type="domain" description="PilZ" evidence="1">
    <location>
        <begin position="98"/>
        <end position="207"/>
    </location>
</feature>
<dbReference type="AlphaFoldDB" id="A0A3R9DSP0"/>
<dbReference type="Gene3D" id="2.40.10.220">
    <property type="entry name" value="predicted glycosyltransferase like domains"/>
    <property type="match status" value="1"/>
</dbReference>
<dbReference type="Pfam" id="PF07238">
    <property type="entry name" value="PilZ"/>
    <property type="match status" value="1"/>
</dbReference>
<dbReference type="InterPro" id="IPR009926">
    <property type="entry name" value="T3SS_YcgR_PilZN"/>
</dbReference>
<evidence type="ECO:0000259" key="2">
    <source>
        <dbReference type="Pfam" id="PF12945"/>
    </source>
</evidence>
<dbReference type="EMBL" id="RSFW01000015">
    <property type="protein sequence ID" value="RSD26479.1"/>
    <property type="molecule type" value="Genomic_DNA"/>
</dbReference>
<dbReference type="GO" id="GO:0035438">
    <property type="term" value="F:cyclic-di-GMP binding"/>
    <property type="evidence" value="ECO:0007669"/>
    <property type="project" value="InterPro"/>
</dbReference>
<accession>A0A3R9DSP0</accession>
<evidence type="ECO:0000259" key="1">
    <source>
        <dbReference type="Pfam" id="PF07238"/>
    </source>
</evidence>
<reference evidence="4" key="1">
    <citation type="submission" date="2018-12" db="EMBL/GenBank/DDBJ databases">
        <title>Bacillus chawlae sp. nov., Bacillus glennii sp. nov., and Bacillus saganii sp. nov. Isolated from the Vehicle Assembly Building at Kennedy Space Center where the Viking Spacecraft were Assembled.</title>
        <authorList>
            <person name="Seuylemezian A."/>
            <person name="Vaishampayan P."/>
        </authorList>
    </citation>
    <scope>NUCLEOTIDE SEQUENCE [LARGE SCALE GENOMIC DNA]</scope>
    <source>
        <strain evidence="4">DSM 13966</strain>
    </source>
</reference>
<gene>
    <name evidence="3" type="ORF">EJA10_13825</name>
</gene>
<dbReference type="RefSeq" id="WP_125480613.1">
    <property type="nucleotide sequence ID" value="NZ_RSFW01000015.1"/>
</dbReference>
<dbReference type="OrthoDB" id="1951449at2"/>
<dbReference type="SUPFAM" id="SSF141371">
    <property type="entry name" value="PilZ domain-like"/>
    <property type="match status" value="1"/>
</dbReference>
<proteinExistence type="predicted"/>
<feature type="domain" description="Type III secretion system flagellar brake protein YcgR PilZN" evidence="2">
    <location>
        <begin position="3"/>
        <end position="89"/>
    </location>
</feature>
<dbReference type="InterPro" id="IPR009875">
    <property type="entry name" value="PilZ_domain"/>
</dbReference>
<comment type="caution">
    <text evidence="3">The sequence shown here is derived from an EMBL/GenBank/DDBJ whole genome shotgun (WGS) entry which is preliminary data.</text>
</comment>
<protein>
    <submittedName>
        <fullName evidence="3">Pilus assembly protein PilZ</fullName>
    </submittedName>
</protein>
<evidence type="ECO:0000313" key="4">
    <source>
        <dbReference type="Proteomes" id="UP000279911"/>
    </source>
</evidence>
<dbReference type="Proteomes" id="UP000279911">
    <property type="component" value="Unassembled WGS sequence"/>
</dbReference>
<name>A0A3R9DSP0_9BACI</name>
<organism evidence="3 4">
    <name type="scientific">Mesobacillus subterraneus</name>
    <dbReference type="NCBI Taxonomy" id="285983"/>
    <lineage>
        <taxon>Bacteria</taxon>
        <taxon>Bacillati</taxon>
        <taxon>Bacillota</taxon>
        <taxon>Bacilli</taxon>
        <taxon>Bacillales</taxon>
        <taxon>Bacillaceae</taxon>
        <taxon>Mesobacillus</taxon>
    </lineage>
</organism>
<dbReference type="STRING" id="285983.UB32_16045"/>
<sequence>MIKIGNMIVLEHKYSESYEQYKCKLVEQRGNDLYIDYPVNTSTNRTVFLLEGTPLKATFTTESGINYFFETEVKGRVKLNIPMVILSYPGKDHLIKVQRRQFVRVETSVDVAVHSAKGEFVPFTTVTDDISAGGAALLIDKSSSLKQGMELDCWLALPMQNGENEYRKFRGTIVRIIEGQGHMNKASVQFYDSSGTDRQLLLRFCFERQLAMKKKGLPV</sequence>
<evidence type="ECO:0000313" key="3">
    <source>
        <dbReference type="EMBL" id="RSD26479.1"/>
    </source>
</evidence>